<dbReference type="InterPro" id="IPR015797">
    <property type="entry name" value="NUDIX_hydrolase-like_dom_sf"/>
</dbReference>
<dbReference type="PROSITE" id="PS51462">
    <property type="entry name" value="NUDIX"/>
    <property type="match status" value="1"/>
</dbReference>
<dbReference type="PANTHER" id="PTHR12992:SF45">
    <property type="entry name" value="NUDIX HYDROLASE DOMAIN-CONTAINING PROTEIN"/>
    <property type="match status" value="1"/>
</dbReference>
<reference evidence="11" key="1">
    <citation type="journal article" date="2012" name="Science">
        <title>The Paleozoic origin of enzymatic lignin decomposition reconstructed from 31 fungal genomes.</title>
        <authorList>
            <person name="Floudas D."/>
            <person name="Binder M."/>
            <person name="Riley R."/>
            <person name="Barry K."/>
            <person name="Blanchette R.A."/>
            <person name="Henrissat B."/>
            <person name="Martinez A.T."/>
            <person name="Otillar R."/>
            <person name="Spatafora J.W."/>
            <person name="Yadav J.S."/>
            <person name="Aerts A."/>
            <person name="Benoit I."/>
            <person name="Boyd A."/>
            <person name="Carlson A."/>
            <person name="Copeland A."/>
            <person name="Coutinho P.M."/>
            <person name="de Vries R.P."/>
            <person name="Ferreira P."/>
            <person name="Findley K."/>
            <person name="Foster B."/>
            <person name="Gaskell J."/>
            <person name="Glotzer D."/>
            <person name="Gorecki P."/>
            <person name="Heitman J."/>
            <person name="Hesse C."/>
            <person name="Hori C."/>
            <person name="Igarashi K."/>
            <person name="Jurgens J.A."/>
            <person name="Kallen N."/>
            <person name="Kersten P."/>
            <person name="Kohler A."/>
            <person name="Kuees U."/>
            <person name="Kumar T.K.A."/>
            <person name="Kuo A."/>
            <person name="LaButti K."/>
            <person name="Larrondo L.F."/>
            <person name="Lindquist E."/>
            <person name="Ling A."/>
            <person name="Lombard V."/>
            <person name="Lucas S."/>
            <person name="Lundell T."/>
            <person name="Martin R."/>
            <person name="McLaughlin D.J."/>
            <person name="Morgenstern I."/>
            <person name="Morin E."/>
            <person name="Murat C."/>
            <person name="Nagy L.G."/>
            <person name="Nolan M."/>
            <person name="Ohm R.A."/>
            <person name="Patyshakuliyeva A."/>
            <person name="Rokas A."/>
            <person name="Ruiz-Duenas F.J."/>
            <person name="Sabat G."/>
            <person name="Salamov A."/>
            <person name="Samejima M."/>
            <person name="Schmutz J."/>
            <person name="Slot J.C."/>
            <person name="St John F."/>
            <person name="Stenlid J."/>
            <person name="Sun H."/>
            <person name="Sun S."/>
            <person name="Syed K."/>
            <person name="Tsang A."/>
            <person name="Wiebenga A."/>
            <person name="Young D."/>
            <person name="Pisabarro A."/>
            <person name="Eastwood D.C."/>
            <person name="Martin F."/>
            <person name="Cullen D."/>
            <person name="Grigoriev I.V."/>
            <person name="Hibbett D.S."/>
        </authorList>
    </citation>
    <scope>NUCLEOTIDE SEQUENCE [LARGE SCALE GENOMIC DNA]</scope>
    <source>
        <strain evidence="11">RWD-64-598 SS2</strain>
    </source>
</reference>
<keyword evidence="6" id="KW-0460">Magnesium</keyword>
<evidence type="ECO:0000256" key="5">
    <source>
        <dbReference type="ARBA" id="ARBA00022801"/>
    </source>
</evidence>
<proteinExistence type="inferred from homology"/>
<keyword evidence="11" id="KW-1185">Reference proteome</keyword>
<protein>
    <recommendedName>
        <fullName evidence="9">Nudix hydrolase domain-containing protein</fullName>
    </recommendedName>
</protein>
<dbReference type="GO" id="GO:0000287">
    <property type="term" value="F:magnesium ion binding"/>
    <property type="evidence" value="ECO:0007669"/>
    <property type="project" value="InterPro"/>
</dbReference>
<feature type="domain" description="Nudix hydrolase" evidence="9">
    <location>
        <begin position="1"/>
        <end position="147"/>
    </location>
</feature>
<evidence type="ECO:0000313" key="10">
    <source>
        <dbReference type="EMBL" id="EIW84192.1"/>
    </source>
</evidence>
<dbReference type="PROSITE" id="PS01293">
    <property type="entry name" value="NUDIX_COA"/>
    <property type="match status" value="1"/>
</dbReference>
<evidence type="ECO:0000256" key="7">
    <source>
        <dbReference type="ARBA" id="ARBA00023211"/>
    </source>
</evidence>
<sequence>KLAAVLVLLFEKDGALRVLLTTRSKSLRAHPGQTAFPGGKVDPTDRDLVAAALREANEEVALPLNSPYVYVLNAFPPFLSASQLLVTPIVAFLSEPSIIDSLIPCAGEVDTIFDHPLEAILDPSLMDGEPMVPLHSEHWPYDSEFHHPSDVALEAFDNFLYRMQRFRSCASPVKGLTADILILVAELAYGKRCAYERHPPGHEDTYARLVITRMRQFEQATSAQIPKDADEPVTSAESLPV</sequence>
<name>A0A5M3MYH5_CONPW</name>
<dbReference type="AlphaFoldDB" id="A0A5M3MYH5"/>
<evidence type="ECO:0000256" key="3">
    <source>
        <dbReference type="ARBA" id="ARBA00006506"/>
    </source>
</evidence>
<dbReference type="OrthoDB" id="10260614at2759"/>
<feature type="non-terminal residue" evidence="10">
    <location>
        <position position="1"/>
    </location>
</feature>
<dbReference type="GO" id="GO:0015938">
    <property type="term" value="P:coenzyme A catabolic process"/>
    <property type="evidence" value="ECO:0007669"/>
    <property type="project" value="TreeGrafter"/>
</dbReference>
<dbReference type="GO" id="GO:0009132">
    <property type="term" value="P:nucleoside diphosphate metabolic process"/>
    <property type="evidence" value="ECO:0007669"/>
    <property type="project" value="InterPro"/>
</dbReference>
<comment type="similarity">
    <text evidence="3">Belongs to the Nudix hydrolase family. PCD1 subfamily.</text>
</comment>
<dbReference type="EMBL" id="JH711575">
    <property type="protein sequence ID" value="EIW84192.1"/>
    <property type="molecule type" value="Genomic_DNA"/>
</dbReference>
<feature type="region of interest" description="Disordered" evidence="8">
    <location>
        <begin position="221"/>
        <end position="241"/>
    </location>
</feature>
<keyword evidence="5" id="KW-0378">Hydrolase</keyword>
<dbReference type="GO" id="GO:0010945">
    <property type="term" value="F:coenzyme A diphosphatase activity"/>
    <property type="evidence" value="ECO:0007669"/>
    <property type="project" value="InterPro"/>
</dbReference>
<dbReference type="GeneID" id="19207398"/>
<dbReference type="SUPFAM" id="SSF55811">
    <property type="entry name" value="Nudix"/>
    <property type="match status" value="1"/>
</dbReference>
<dbReference type="GO" id="GO:0030145">
    <property type="term" value="F:manganese ion binding"/>
    <property type="evidence" value="ECO:0007669"/>
    <property type="project" value="InterPro"/>
</dbReference>
<evidence type="ECO:0000256" key="2">
    <source>
        <dbReference type="ARBA" id="ARBA00001946"/>
    </source>
</evidence>
<dbReference type="InterPro" id="IPR045121">
    <property type="entry name" value="CoAse"/>
</dbReference>
<comment type="cofactor">
    <cofactor evidence="1">
        <name>Mn(2+)</name>
        <dbReference type="ChEBI" id="CHEBI:29035"/>
    </cofactor>
</comment>
<keyword evidence="4" id="KW-0479">Metal-binding</keyword>
<dbReference type="RefSeq" id="XP_007765303.1">
    <property type="nucleotide sequence ID" value="XM_007767113.1"/>
</dbReference>
<evidence type="ECO:0000313" key="11">
    <source>
        <dbReference type="Proteomes" id="UP000053558"/>
    </source>
</evidence>
<comment type="caution">
    <text evidence="10">The sequence shown here is derived from an EMBL/GenBank/DDBJ whole genome shotgun (WGS) entry which is preliminary data.</text>
</comment>
<dbReference type="PANTHER" id="PTHR12992">
    <property type="entry name" value="NUDIX HYDROLASE"/>
    <property type="match status" value="1"/>
</dbReference>
<evidence type="ECO:0000259" key="9">
    <source>
        <dbReference type="PROSITE" id="PS51462"/>
    </source>
</evidence>
<evidence type="ECO:0000256" key="6">
    <source>
        <dbReference type="ARBA" id="ARBA00022842"/>
    </source>
</evidence>
<comment type="cofactor">
    <cofactor evidence="2">
        <name>Mg(2+)</name>
        <dbReference type="ChEBI" id="CHEBI:18420"/>
    </cofactor>
</comment>
<dbReference type="Gene3D" id="3.90.79.10">
    <property type="entry name" value="Nucleoside Triphosphate Pyrophosphohydrolase"/>
    <property type="match status" value="1"/>
</dbReference>
<gene>
    <name evidence="10" type="ORF">CONPUDRAFT_50555</name>
</gene>
<organism evidence="10 11">
    <name type="scientific">Coniophora puteana (strain RWD-64-598)</name>
    <name type="common">Brown rot fungus</name>
    <dbReference type="NCBI Taxonomy" id="741705"/>
    <lineage>
        <taxon>Eukaryota</taxon>
        <taxon>Fungi</taxon>
        <taxon>Dikarya</taxon>
        <taxon>Basidiomycota</taxon>
        <taxon>Agaricomycotina</taxon>
        <taxon>Agaricomycetes</taxon>
        <taxon>Agaricomycetidae</taxon>
        <taxon>Boletales</taxon>
        <taxon>Coniophorineae</taxon>
        <taxon>Coniophoraceae</taxon>
        <taxon>Coniophora</taxon>
    </lineage>
</organism>
<evidence type="ECO:0000256" key="1">
    <source>
        <dbReference type="ARBA" id="ARBA00001936"/>
    </source>
</evidence>
<dbReference type="KEGG" id="cput:CONPUDRAFT_50555"/>
<dbReference type="OMA" id="DNHRCEE"/>
<evidence type="ECO:0000256" key="8">
    <source>
        <dbReference type="SAM" id="MobiDB-lite"/>
    </source>
</evidence>
<keyword evidence="7" id="KW-0464">Manganese</keyword>
<dbReference type="InterPro" id="IPR000086">
    <property type="entry name" value="NUDIX_hydrolase_dom"/>
</dbReference>
<dbReference type="CDD" id="cd03426">
    <property type="entry name" value="NUDIX_CoAse_Nudt7"/>
    <property type="match status" value="1"/>
</dbReference>
<dbReference type="Pfam" id="PF00293">
    <property type="entry name" value="NUDIX"/>
    <property type="match status" value="1"/>
</dbReference>
<evidence type="ECO:0000256" key="4">
    <source>
        <dbReference type="ARBA" id="ARBA00022723"/>
    </source>
</evidence>
<dbReference type="Proteomes" id="UP000053558">
    <property type="component" value="Unassembled WGS sequence"/>
</dbReference>
<dbReference type="InterPro" id="IPR000059">
    <property type="entry name" value="NUDIX_hydrolase_NudL_CS"/>
</dbReference>
<accession>A0A5M3MYH5</accession>